<dbReference type="Gene3D" id="1.10.260.40">
    <property type="entry name" value="lambda repressor-like DNA-binding domains"/>
    <property type="match status" value="1"/>
</dbReference>
<dbReference type="CDD" id="cd00093">
    <property type="entry name" value="HTH_XRE"/>
    <property type="match status" value="1"/>
</dbReference>
<dbReference type="STRING" id="483547.GSUB_07820"/>
<protein>
    <submittedName>
        <fullName evidence="3">XRE family transcriptional regulator</fullName>
    </submittedName>
</protein>
<accession>A0A0B5FS90</accession>
<keyword evidence="1" id="KW-0238">DNA-binding</keyword>
<feature type="domain" description="HTH cro/C1-type" evidence="2">
    <location>
        <begin position="12"/>
        <end position="67"/>
    </location>
</feature>
<evidence type="ECO:0000259" key="2">
    <source>
        <dbReference type="PROSITE" id="PS50943"/>
    </source>
</evidence>
<dbReference type="EMBL" id="CP010311">
    <property type="protein sequence ID" value="AJF06471.1"/>
    <property type="molecule type" value="Genomic_DNA"/>
</dbReference>
<dbReference type="PANTHER" id="PTHR36924:SF1">
    <property type="entry name" value="ANTITOXIN HIGA-1"/>
    <property type="match status" value="1"/>
</dbReference>
<dbReference type="KEGG" id="gsb:GSUB_07820"/>
<dbReference type="GO" id="GO:0003677">
    <property type="term" value="F:DNA binding"/>
    <property type="evidence" value="ECO:0007669"/>
    <property type="project" value="UniProtKB-KW"/>
</dbReference>
<proteinExistence type="predicted"/>
<dbReference type="SUPFAM" id="SSF47413">
    <property type="entry name" value="lambda repressor-like DNA-binding domains"/>
    <property type="match status" value="1"/>
</dbReference>
<gene>
    <name evidence="3" type="ORF">GSUB_07820</name>
</gene>
<dbReference type="InterPro" id="IPR013430">
    <property type="entry name" value="Toxin_antidote_HigA"/>
</dbReference>
<name>A0A0B5FS90_9BACT</name>
<keyword evidence="4" id="KW-1185">Reference proteome</keyword>
<dbReference type="Pfam" id="PF01381">
    <property type="entry name" value="HTH_3"/>
    <property type="match status" value="1"/>
</dbReference>
<dbReference type="AlphaFoldDB" id="A0A0B5FS90"/>
<dbReference type="HOGENOM" id="CLU_140230_2_1_7"/>
<evidence type="ECO:0000256" key="1">
    <source>
        <dbReference type="ARBA" id="ARBA00023125"/>
    </source>
</evidence>
<dbReference type="InterPro" id="IPR010982">
    <property type="entry name" value="Lambda_DNA-bd_dom_sf"/>
</dbReference>
<dbReference type="PROSITE" id="PS50943">
    <property type="entry name" value="HTH_CROC1"/>
    <property type="match status" value="1"/>
</dbReference>
<dbReference type="OrthoDB" id="9798100at2"/>
<reference evidence="3 4" key="1">
    <citation type="journal article" date="2015" name="Genome Announc.">
        <title>Genomes of Geoalkalibacter ferrihydriticus Z-0531T and Geoalkalibacter subterraneus Red1T, Two Haloalkaliphilic Metal-Reducing Deltaproteobacteria.</title>
        <authorList>
            <person name="Badalamenti J.P."/>
            <person name="Krajmalnik-Brown R."/>
            <person name="Torres C.I."/>
            <person name="Bond D.R."/>
        </authorList>
    </citation>
    <scope>NUCLEOTIDE SEQUENCE [LARGE SCALE GENOMIC DNA]</scope>
    <source>
        <strain evidence="3 4">Red1</strain>
    </source>
</reference>
<evidence type="ECO:0000313" key="3">
    <source>
        <dbReference type="EMBL" id="AJF06471.1"/>
    </source>
</evidence>
<sequence>MMHNPPHPGEVIRELCLEPLGVTVTDAAKALGVSRKALSELLNGKTGVSPEMALRLSIAFDTTPESWLTQQMHYDLWQAKKKAKGLKVEKMQTAA</sequence>
<evidence type="ECO:0000313" key="4">
    <source>
        <dbReference type="Proteomes" id="UP000035036"/>
    </source>
</evidence>
<dbReference type="SMART" id="SM00530">
    <property type="entry name" value="HTH_XRE"/>
    <property type="match status" value="1"/>
</dbReference>
<dbReference type="PANTHER" id="PTHR36924">
    <property type="entry name" value="ANTITOXIN HIGA-1"/>
    <property type="match status" value="1"/>
</dbReference>
<dbReference type="InterPro" id="IPR001387">
    <property type="entry name" value="Cro/C1-type_HTH"/>
</dbReference>
<dbReference type="Proteomes" id="UP000035036">
    <property type="component" value="Chromosome"/>
</dbReference>
<dbReference type="NCBIfam" id="TIGR02607">
    <property type="entry name" value="antidote_HigA"/>
    <property type="match status" value="1"/>
</dbReference>
<dbReference type="RefSeq" id="WP_040200103.1">
    <property type="nucleotide sequence ID" value="NZ_CP010311.1"/>
</dbReference>
<organism evidence="3 4">
    <name type="scientific">Geoalkalibacter subterraneus</name>
    <dbReference type="NCBI Taxonomy" id="483547"/>
    <lineage>
        <taxon>Bacteria</taxon>
        <taxon>Pseudomonadati</taxon>
        <taxon>Thermodesulfobacteriota</taxon>
        <taxon>Desulfuromonadia</taxon>
        <taxon>Desulfuromonadales</taxon>
        <taxon>Geoalkalibacteraceae</taxon>
        <taxon>Geoalkalibacter</taxon>
    </lineage>
</organism>